<dbReference type="OrthoDB" id="315328at2"/>
<accession>A0A2S0VMM9</accession>
<gene>
    <name evidence="3" type="ORF">C2869_02945</name>
</gene>
<evidence type="ECO:0000313" key="4">
    <source>
        <dbReference type="Proteomes" id="UP000244441"/>
    </source>
</evidence>
<name>A0A2S0VMM9_9ALTE</name>
<dbReference type="RefSeq" id="WP_108601531.1">
    <property type="nucleotide sequence ID" value="NZ_CP026604.1"/>
</dbReference>
<feature type="chain" id="PRO_5015516058" description="F5/8 type C domain-containing protein" evidence="1">
    <location>
        <begin position="34"/>
        <end position="724"/>
    </location>
</feature>
<dbReference type="Gene3D" id="2.60.120.260">
    <property type="entry name" value="Galactose-binding domain-like"/>
    <property type="match status" value="1"/>
</dbReference>
<dbReference type="InterPro" id="IPR000421">
    <property type="entry name" value="FA58C"/>
</dbReference>
<sequence>MKKIAHSLLSSVGKALTLACSGGLLLLSSQVNAAVTLEKEKKITNDGLYFDGSKVAGNASNSGPGQYDYYFGPKINATGDSVKIYGDYVFVTWYRGGKYNRHVMLTRYNTKTGTTKSIEFPHTHTGYLNQWWIGESHNNIAIGISPIDGTIHLLYDMHAYSADKPSDGSLSDDYFRYSYSKDNAATVSDADFNLSQFVTNSDGGYKHLTMTGQLDYAEFSGLTYPKFFVNDQDELLMYIREGGNNNGAYKFTKYLASQNKWGNFTQFNVLDAKSHGMDYNWGVYGNMKYVDGKVRVGFQRRSSNNNDKYKYQNGFYYAYSDHQDGLNSWKNHQGQGFSLPLIDADFIKISEPGNLINETGANQVHIVGGFDWTVTDNGDVHFIGAVKNIANTENVKVHTYKKAGNSNFTTTTNFPGASRLYSYGDSIYIVGLENGRPFVEKAPGGTNNFTRIYQATSGKTYSHGVVKIEQGKIYYYLQEQVSGDKRPLYVQIIDLDLNQASQVDFQSGDVVLNEGYNALSFDVLATSANASISNVQLFVDDVLLRQENVAPYEWGHAGKPNELLGLSVGQHTLRAVATDSNGNQGEASITVTVNAIPVTIEMVDAEQSPNVAANLLDGDKNDDSRWSAQGFPKSVMFDLGIGKTITGTKMWTYLDRAYQYRIEVSQYKGSGFTTVANKQGNTSTGQPLTTSFNATGRYVKLVVTGAHNYSGDWVSINEVEIITE</sequence>
<feature type="signal peptide" evidence="1">
    <location>
        <begin position="1"/>
        <end position="33"/>
    </location>
</feature>
<evidence type="ECO:0000256" key="1">
    <source>
        <dbReference type="SAM" id="SignalP"/>
    </source>
</evidence>
<reference evidence="3 4" key="1">
    <citation type="submission" date="2018-01" db="EMBL/GenBank/DDBJ databases">
        <title>Genome sequence of a Cantenovulum-like bacteria.</title>
        <authorList>
            <person name="Tan W.R."/>
            <person name="Lau N.-S."/>
            <person name="Go F."/>
            <person name="Amirul A.-A.A."/>
        </authorList>
    </citation>
    <scope>NUCLEOTIDE SEQUENCE [LARGE SCALE GENOMIC DNA]</scope>
    <source>
        <strain evidence="3 4">CCB-QB4</strain>
    </source>
</reference>
<dbReference type="AlphaFoldDB" id="A0A2S0VMM9"/>
<dbReference type="SUPFAM" id="SSF49785">
    <property type="entry name" value="Galactose-binding domain-like"/>
    <property type="match status" value="1"/>
</dbReference>
<dbReference type="Pfam" id="PF00754">
    <property type="entry name" value="F5_F8_type_C"/>
    <property type="match status" value="1"/>
</dbReference>
<dbReference type="KEGG" id="cate:C2869_02945"/>
<keyword evidence="4" id="KW-1185">Reference proteome</keyword>
<organism evidence="3 4">
    <name type="scientific">Saccharobesus litoralis</name>
    <dbReference type="NCBI Taxonomy" id="2172099"/>
    <lineage>
        <taxon>Bacteria</taxon>
        <taxon>Pseudomonadati</taxon>
        <taxon>Pseudomonadota</taxon>
        <taxon>Gammaproteobacteria</taxon>
        <taxon>Alteromonadales</taxon>
        <taxon>Alteromonadaceae</taxon>
        <taxon>Saccharobesus</taxon>
    </lineage>
</organism>
<dbReference type="Pfam" id="PF15892">
    <property type="entry name" value="BNR_4"/>
    <property type="match status" value="1"/>
</dbReference>
<dbReference type="EMBL" id="CP026604">
    <property type="protein sequence ID" value="AWB65455.1"/>
    <property type="molecule type" value="Genomic_DNA"/>
</dbReference>
<feature type="domain" description="F5/8 type C" evidence="2">
    <location>
        <begin position="607"/>
        <end position="719"/>
    </location>
</feature>
<dbReference type="InterPro" id="IPR008979">
    <property type="entry name" value="Galactose-bd-like_sf"/>
</dbReference>
<keyword evidence="1" id="KW-0732">Signal</keyword>
<dbReference type="InterPro" id="IPR013783">
    <property type="entry name" value="Ig-like_fold"/>
</dbReference>
<protein>
    <recommendedName>
        <fullName evidence="2">F5/8 type C domain-containing protein</fullName>
    </recommendedName>
</protein>
<proteinExistence type="predicted"/>
<dbReference type="Gene3D" id="2.60.40.10">
    <property type="entry name" value="Immunoglobulins"/>
    <property type="match status" value="1"/>
</dbReference>
<dbReference type="Proteomes" id="UP000244441">
    <property type="component" value="Chromosome"/>
</dbReference>
<evidence type="ECO:0000259" key="2">
    <source>
        <dbReference type="Pfam" id="PF00754"/>
    </source>
</evidence>
<evidence type="ECO:0000313" key="3">
    <source>
        <dbReference type="EMBL" id="AWB65455.1"/>
    </source>
</evidence>